<dbReference type="RefSeq" id="WP_135502024.1">
    <property type="nucleotide sequence ID" value="NZ_CP181055.1"/>
</dbReference>
<comment type="caution">
    <text evidence="1">The sequence shown here is derived from an EMBL/GenBank/DDBJ whole genome shotgun (WGS) entry which is preliminary data.</text>
</comment>
<gene>
    <name evidence="1" type="ORF">HNQ44_001719</name>
</gene>
<accession>A0A7W8CRN2</accession>
<dbReference type="EMBL" id="JACHHE010000004">
    <property type="protein sequence ID" value="MBB5180291.1"/>
    <property type="molecule type" value="Genomic_DNA"/>
</dbReference>
<dbReference type="AlphaFoldDB" id="A0A7W8CRN2"/>
<protein>
    <submittedName>
        <fullName evidence="1">Uncharacterized protein</fullName>
    </submittedName>
</protein>
<organism evidence="1 2">
    <name type="scientific">Planococcus koreensis</name>
    <dbReference type="NCBI Taxonomy" id="112331"/>
    <lineage>
        <taxon>Bacteria</taxon>
        <taxon>Bacillati</taxon>
        <taxon>Bacillota</taxon>
        <taxon>Bacilli</taxon>
        <taxon>Bacillales</taxon>
        <taxon>Caryophanaceae</taxon>
        <taxon>Planococcus</taxon>
    </lineage>
</organism>
<sequence>MGNKSHGLKHGWTLIAHKSFTLFTNANAYIVVDSDHDTVMHFKVTDSELDMISVNWGLNFKVILGFKTIKIMELPDDE</sequence>
<proteinExistence type="predicted"/>
<name>A0A7W8CRN2_9BACL</name>
<dbReference type="OrthoDB" id="2890333at2"/>
<dbReference type="Proteomes" id="UP000525923">
    <property type="component" value="Unassembled WGS sequence"/>
</dbReference>
<keyword evidence="2" id="KW-1185">Reference proteome</keyword>
<reference evidence="1 2" key="1">
    <citation type="submission" date="2020-08" db="EMBL/GenBank/DDBJ databases">
        <title>Genomic Encyclopedia of Type Strains, Phase IV (KMG-IV): sequencing the most valuable type-strain genomes for metagenomic binning, comparative biology and taxonomic classification.</title>
        <authorList>
            <person name="Goeker M."/>
        </authorList>
    </citation>
    <scope>NUCLEOTIDE SEQUENCE [LARGE SCALE GENOMIC DNA]</scope>
    <source>
        <strain evidence="1 2">DSM 15895</strain>
    </source>
</reference>
<evidence type="ECO:0000313" key="1">
    <source>
        <dbReference type="EMBL" id="MBB5180291.1"/>
    </source>
</evidence>
<evidence type="ECO:0000313" key="2">
    <source>
        <dbReference type="Proteomes" id="UP000525923"/>
    </source>
</evidence>